<dbReference type="KEGG" id="mca:MCA2224"/>
<evidence type="ECO:0000313" key="3">
    <source>
        <dbReference type="EMBL" id="AAU91802.1"/>
    </source>
</evidence>
<evidence type="ECO:0000256" key="1">
    <source>
        <dbReference type="SAM" id="MobiDB-lite"/>
    </source>
</evidence>
<dbReference type="GO" id="GO:0031410">
    <property type="term" value="C:cytoplasmic vesicle"/>
    <property type="evidence" value="ECO:0007669"/>
    <property type="project" value="TreeGrafter"/>
</dbReference>
<dbReference type="InterPro" id="IPR022409">
    <property type="entry name" value="PKD/Chitinase_dom"/>
</dbReference>
<dbReference type="SUPFAM" id="SSF49299">
    <property type="entry name" value="PKD domain"/>
    <property type="match status" value="1"/>
</dbReference>
<reference evidence="3 4" key="1">
    <citation type="journal article" date="2004" name="PLoS Biol.">
        <title>Genomic insights into methanotrophy: the complete genome sequence of Methylococcus capsulatus (Bath).</title>
        <authorList>
            <person name="Ward N.L."/>
            <person name="Larsen O."/>
            <person name="Sakwa J."/>
            <person name="Bruseth L."/>
            <person name="Khouri H.M."/>
            <person name="Durkin A.S."/>
            <person name="Dimitrov G."/>
            <person name="Jiang L."/>
            <person name="Scanlan D."/>
            <person name="Kang K.H."/>
            <person name="Lewis M.R."/>
            <person name="Nelson K.E."/>
            <person name="Methe B.A."/>
            <person name="Wu M."/>
            <person name="Heidelberg J.F."/>
            <person name="Paulsen I.T."/>
            <person name="Fouts D.E."/>
            <person name="Ravel J."/>
            <person name="Tettelin H."/>
            <person name="Ren Q."/>
            <person name="Read T.D."/>
            <person name="DeBoy R.T."/>
            <person name="Seshadri R."/>
            <person name="Salzberg S.L."/>
            <person name="Jensen H.B."/>
            <person name="Birkeland N.K."/>
            <person name="Nelson W.C."/>
            <person name="Dodson R.J."/>
            <person name="Grindhaug S.H."/>
            <person name="Holt I.E."/>
            <person name="Eidhammer I."/>
            <person name="Jonasen I."/>
            <person name="Vanaken S."/>
            <person name="Utterback T.R."/>
            <person name="Feldblyum T.V."/>
            <person name="Fraser C.M."/>
            <person name="Lillehaug J.R."/>
            <person name="Eisen J.A."/>
        </authorList>
    </citation>
    <scope>NUCLEOTIDE SEQUENCE [LARGE SCALE GENOMIC DNA]</scope>
    <source>
        <strain evidence="4">ATCC 33009 / NCIMB 11132 / Bath</strain>
    </source>
</reference>
<dbReference type="Proteomes" id="UP000006821">
    <property type="component" value="Chromosome"/>
</dbReference>
<dbReference type="AlphaFoldDB" id="Q605Q5"/>
<dbReference type="STRING" id="243233.MCA2224"/>
<dbReference type="eggNOG" id="COG3291">
    <property type="taxonomic scope" value="Bacteria"/>
</dbReference>
<dbReference type="PROSITE" id="PS50093">
    <property type="entry name" value="PKD"/>
    <property type="match status" value="1"/>
</dbReference>
<proteinExistence type="predicted"/>
<dbReference type="InterPro" id="IPR000601">
    <property type="entry name" value="PKD_dom"/>
</dbReference>
<dbReference type="CDD" id="cd00146">
    <property type="entry name" value="PKD"/>
    <property type="match status" value="1"/>
</dbReference>
<name>Q605Q5_METCA</name>
<accession>Q605Q5</accession>
<dbReference type="PANTHER" id="PTHR46182">
    <property type="entry name" value="FI19480P1"/>
    <property type="match status" value="1"/>
</dbReference>
<feature type="domain" description="PKD" evidence="2">
    <location>
        <begin position="272"/>
        <end position="366"/>
    </location>
</feature>
<sequence>MHRPCLNPAGSATPGSRGEREFFPFTESAKTMKKLRAVFLGTLVAAGHPAHAAINDGKFGTPGELFISILDVDGKKSYYKDLGVDMVQFMNGQGCLDANLAQDPNFAAFAGKTNLVYNIAAVNPLLKDASNITQWGYLATSSQGKDIFSAKWNLIDNAIQKIQGYIAALNVQPFENKPGQAAENKSGVFGPDDLAYHGKGTWGPTMGSSVNGNTEGAPGAELEFYFVNNSTGDSKGEHITKLGAWSLSSAGALSYSGTGTSTLCSGSGNKAPTAAITNPAQTVAVNTTVTLDGSASTDPDNGPQPLSYAWKQTSGPTVTLSNADQAKASFTPAEVGSYTFQLTVSDGAATGTAQATVTVEGSSTGASIHIDAPAAWKVKQAQTVAWTTTEVPASKLVNLEFSTDGGSKFKKLKSVANKKGQTLWKPTKKHVTQQGVLRVCVKPSKKSSFVCDQIDVTVEP</sequence>
<feature type="region of interest" description="Disordered" evidence="1">
    <location>
        <begin position="1"/>
        <end position="20"/>
    </location>
</feature>
<dbReference type="Gene3D" id="2.60.40.10">
    <property type="entry name" value="Immunoglobulins"/>
    <property type="match status" value="1"/>
</dbReference>
<dbReference type="HOGENOM" id="CLU_594215_0_0_6"/>
<evidence type="ECO:0000259" key="2">
    <source>
        <dbReference type="PROSITE" id="PS50093"/>
    </source>
</evidence>
<dbReference type="GO" id="GO:0016020">
    <property type="term" value="C:membrane"/>
    <property type="evidence" value="ECO:0007669"/>
    <property type="project" value="TreeGrafter"/>
</dbReference>
<dbReference type="PANTHER" id="PTHR46182:SF2">
    <property type="entry name" value="FI19480P1"/>
    <property type="match status" value="1"/>
</dbReference>
<organism evidence="3 4">
    <name type="scientific">Methylococcus capsulatus (strain ATCC 33009 / NCIMB 11132 / Bath)</name>
    <dbReference type="NCBI Taxonomy" id="243233"/>
    <lineage>
        <taxon>Bacteria</taxon>
        <taxon>Pseudomonadati</taxon>
        <taxon>Pseudomonadota</taxon>
        <taxon>Gammaproteobacteria</taxon>
        <taxon>Methylococcales</taxon>
        <taxon>Methylococcaceae</taxon>
        <taxon>Methylococcus</taxon>
    </lineage>
</organism>
<gene>
    <name evidence="3" type="ordered locus">MCA2224</name>
</gene>
<dbReference type="InterPro" id="IPR029865">
    <property type="entry name" value="KIAA0319-like"/>
</dbReference>
<dbReference type="InterPro" id="IPR013783">
    <property type="entry name" value="Ig-like_fold"/>
</dbReference>
<dbReference type="EMBL" id="AE017282">
    <property type="protein sequence ID" value="AAU91802.1"/>
    <property type="molecule type" value="Genomic_DNA"/>
</dbReference>
<protein>
    <submittedName>
        <fullName evidence="3">PKD domain protein</fullName>
    </submittedName>
</protein>
<dbReference type="InterPro" id="IPR035986">
    <property type="entry name" value="PKD_dom_sf"/>
</dbReference>
<evidence type="ECO:0000313" key="4">
    <source>
        <dbReference type="Proteomes" id="UP000006821"/>
    </source>
</evidence>
<dbReference type="SMART" id="SM00089">
    <property type="entry name" value="PKD"/>
    <property type="match status" value="1"/>
</dbReference>
<dbReference type="Pfam" id="PF22352">
    <property type="entry name" value="K319L-like_PKD"/>
    <property type="match status" value="1"/>
</dbReference>